<evidence type="ECO:0000256" key="8">
    <source>
        <dbReference type="ARBA" id="ARBA00023159"/>
    </source>
</evidence>
<keyword evidence="5" id="KW-0678">Repressor</keyword>
<evidence type="ECO:0000259" key="12">
    <source>
        <dbReference type="PROSITE" id="PS50944"/>
    </source>
</evidence>
<dbReference type="RefSeq" id="WP_039679812.1">
    <property type="nucleotide sequence ID" value="NZ_JAWGXO010000003.1"/>
</dbReference>
<accession>A0A0B3VWR5</accession>
<gene>
    <name evidence="13" type="ORF">QX51_10180</name>
</gene>
<dbReference type="AlphaFoldDB" id="A0A0B3VWR5"/>
<dbReference type="InterPro" id="IPR022687">
    <property type="entry name" value="HTH_DTXR"/>
</dbReference>
<dbReference type="InterPro" id="IPR022689">
    <property type="entry name" value="Iron_dep_repressor"/>
</dbReference>
<keyword evidence="4" id="KW-0963">Cytoplasm</keyword>
<comment type="subunit">
    <text evidence="3">Homodimer.</text>
</comment>
<dbReference type="SMART" id="SM00529">
    <property type="entry name" value="HTH_DTXR"/>
    <property type="match status" value="1"/>
</dbReference>
<organism evidence="13 14">
    <name type="scientific">Terrisporobacter othiniensis</name>
    <dbReference type="NCBI Taxonomy" id="1577792"/>
    <lineage>
        <taxon>Bacteria</taxon>
        <taxon>Bacillati</taxon>
        <taxon>Bacillota</taxon>
        <taxon>Clostridia</taxon>
        <taxon>Peptostreptococcales</taxon>
        <taxon>Peptostreptococcaceae</taxon>
        <taxon>Terrisporobacter</taxon>
    </lineage>
</organism>
<dbReference type="Gene3D" id="1.10.10.10">
    <property type="entry name" value="Winged helix-like DNA-binding domain superfamily/Winged helix DNA-binding domain"/>
    <property type="match status" value="1"/>
</dbReference>
<dbReference type="Pfam" id="PF02742">
    <property type="entry name" value="Fe_dep_repr_C"/>
    <property type="match status" value="1"/>
</dbReference>
<name>A0A0B3VWR5_9FIRM</name>
<dbReference type="GO" id="GO:0005737">
    <property type="term" value="C:cytoplasm"/>
    <property type="evidence" value="ECO:0007669"/>
    <property type="project" value="UniProtKB-SubCell"/>
</dbReference>
<comment type="caution">
    <text evidence="13">The sequence shown here is derived from an EMBL/GenBank/DDBJ whole genome shotgun (WGS) entry which is preliminary data.</text>
</comment>
<dbReference type="STRING" id="1577792.QX51_10180"/>
<reference evidence="13 14" key="1">
    <citation type="submission" date="2014-12" db="EMBL/GenBank/DDBJ databases">
        <title>Draft genome sequence of Terrisporobacter sp. 08-306576, isolated from the blood culture of a bacteremia patient.</title>
        <authorList>
            <person name="Lund L.C."/>
            <person name="Sydenham T.V."/>
            <person name="Hogh S.V."/>
            <person name="Skov M.N."/>
            <person name="Kemp M."/>
            <person name="Justesen U.S."/>
        </authorList>
    </citation>
    <scope>NUCLEOTIDE SEQUENCE [LARGE SCALE GENOMIC DNA]</scope>
    <source>
        <strain evidence="13 14">08-306576</strain>
    </source>
</reference>
<evidence type="ECO:0000256" key="3">
    <source>
        <dbReference type="ARBA" id="ARBA00011738"/>
    </source>
</evidence>
<evidence type="ECO:0000256" key="6">
    <source>
        <dbReference type="ARBA" id="ARBA00023015"/>
    </source>
</evidence>
<dbReference type="InterPro" id="IPR036388">
    <property type="entry name" value="WH-like_DNA-bd_sf"/>
</dbReference>
<dbReference type="InterPro" id="IPR036421">
    <property type="entry name" value="Fe_dep_repressor_sf"/>
</dbReference>
<keyword evidence="9" id="KW-0804">Transcription</keyword>
<dbReference type="GO" id="GO:0046983">
    <property type="term" value="F:protein dimerization activity"/>
    <property type="evidence" value="ECO:0007669"/>
    <property type="project" value="InterPro"/>
</dbReference>
<dbReference type="OrthoDB" id="9791355at2"/>
<evidence type="ECO:0000256" key="9">
    <source>
        <dbReference type="ARBA" id="ARBA00023163"/>
    </source>
</evidence>
<keyword evidence="7" id="KW-0238">DNA-binding</keyword>
<dbReference type="PANTHER" id="PTHR33238:SF11">
    <property type="entry name" value="TRANSCRIPTIONAL REGULATOR MNTR"/>
    <property type="match status" value="1"/>
</dbReference>
<feature type="domain" description="HTH dtxR-type" evidence="12">
    <location>
        <begin position="19"/>
        <end position="80"/>
    </location>
</feature>
<evidence type="ECO:0000256" key="11">
    <source>
        <dbReference type="ARBA" id="ARBA00032593"/>
    </source>
</evidence>
<dbReference type="InterPro" id="IPR001367">
    <property type="entry name" value="Fe_dep_repressor"/>
</dbReference>
<keyword evidence="14" id="KW-1185">Reference proteome</keyword>
<evidence type="ECO:0000256" key="1">
    <source>
        <dbReference type="ARBA" id="ARBA00004496"/>
    </source>
</evidence>
<dbReference type="Gene3D" id="1.10.60.10">
    <property type="entry name" value="Iron dependent repressor, metal binding and dimerisation domain"/>
    <property type="match status" value="1"/>
</dbReference>
<evidence type="ECO:0000313" key="13">
    <source>
        <dbReference type="EMBL" id="KHS57054.1"/>
    </source>
</evidence>
<protein>
    <recommendedName>
        <fullName evidence="11">Manganese transport regulator</fullName>
    </recommendedName>
</protein>
<dbReference type="SUPFAM" id="SSF47979">
    <property type="entry name" value="Iron-dependent repressor protein, dimerization domain"/>
    <property type="match status" value="1"/>
</dbReference>
<dbReference type="InterPro" id="IPR036390">
    <property type="entry name" value="WH_DNA-bd_sf"/>
</dbReference>
<dbReference type="GO" id="GO:0003677">
    <property type="term" value="F:DNA binding"/>
    <property type="evidence" value="ECO:0007669"/>
    <property type="project" value="UniProtKB-KW"/>
</dbReference>
<evidence type="ECO:0000256" key="5">
    <source>
        <dbReference type="ARBA" id="ARBA00022491"/>
    </source>
</evidence>
<keyword evidence="8" id="KW-0010">Activator</keyword>
<dbReference type="Pfam" id="PF01325">
    <property type="entry name" value="Fe_dep_repress"/>
    <property type="match status" value="1"/>
</dbReference>
<dbReference type="Proteomes" id="UP000031189">
    <property type="component" value="Unassembled WGS sequence"/>
</dbReference>
<dbReference type="SUPFAM" id="SSF46785">
    <property type="entry name" value="Winged helix' DNA-binding domain"/>
    <property type="match status" value="1"/>
</dbReference>
<dbReference type="PROSITE" id="PS50944">
    <property type="entry name" value="HTH_DTXR"/>
    <property type="match status" value="1"/>
</dbReference>
<dbReference type="PANTHER" id="PTHR33238">
    <property type="entry name" value="IRON (METAL) DEPENDENT REPRESSOR, DTXR FAMILY"/>
    <property type="match status" value="1"/>
</dbReference>
<comment type="similarity">
    <text evidence="2">Belongs to the DtxR/MntR family.</text>
</comment>
<evidence type="ECO:0000256" key="4">
    <source>
        <dbReference type="ARBA" id="ARBA00022490"/>
    </source>
</evidence>
<evidence type="ECO:0000256" key="2">
    <source>
        <dbReference type="ARBA" id="ARBA00007871"/>
    </source>
</evidence>
<comment type="subcellular location">
    <subcellularLocation>
        <location evidence="1">Cytoplasm</location>
    </subcellularLocation>
</comment>
<keyword evidence="10" id="KW-0464">Manganese</keyword>
<dbReference type="GO" id="GO:0003700">
    <property type="term" value="F:DNA-binding transcription factor activity"/>
    <property type="evidence" value="ECO:0007669"/>
    <property type="project" value="InterPro"/>
</dbReference>
<evidence type="ECO:0000256" key="7">
    <source>
        <dbReference type="ARBA" id="ARBA00023125"/>
    </source>
</evidence>
<evidence type="ECO:0000256" key="10">
    <source>
        <dbReference type="ARBA" id="ARBA00023211"/>
    </source>
</evidence>
<sequence>MSKREDYYTFNEYMKNNKLTPSEEDYIEMIYRLNLENDKVQVKDISKKLNIKPPSVTKMIKKLNDKNMLIYKKYDNIELTSLGESVGERLLNRHNTIKKFLTIIGIKESIHEETETIEHTINVETLIKIEELINFFRENEDVLKRLKSYQEENKD</sequence>
<evidence type="ECO:0000313" key="14">
    <source>
        <dbReference type="Proteomes" id="UP000031189"/>
    </source>
</evidence>
<dbReference type="EMBL" id="JWHR01000093">
    <property type="protein sequence ID" value="KHS57054.1"/>
    <property type="molecule type" value="Genomic_DNA"/>
</dbReference>
<keyword evidence="6" id="KW-0805">Transcription regulation</keyword>
<dbReference type="GO" id="GO:0046914">
    <property type="term" value="F:transition metal ion binding"/>
    <property type="evidence" value="ECO:0007669"/>
    <property type="project" value="InterPro"/>
</dbReference>
<proteinExistence type="inferred from homology"/>
<dbReference type="InterPro" id="IPR050536">
    <property type="entry name" value="DtxR_MntR_Metal-Reg"/>
</dbReference>